<evidence type="ECO:0000313" key="2">
    <source>
        <dbReference type="Proteomes" id="UP001583172"/>
    </source>
</evidence>
<protein>
    <submittedName>
        <fullName evidence="1">Uncharacterized protein</fullName>
    </submittedName>
</protein>
<accession>A0ABR3VQG4</accession>
<name>A0ABR3VQG4_HUMIN</name>
<keyword evidence="2" id="KW-1185">Reference proteome</keyword>
<sequence>MLRLDRDQECYDFIKWWAHVPGSYDFGDASRPYLDTRDADVFEPLSVVLTRFQSLSHLVSLTLLKLRLYHDLKAVLGMSDQGVRDWLNTTKKQYHELIEAVHKANPHFWEVFVDDGSDGLPEIYGLGSKEEALLVKEWCTKSWQESGNAYAIIEADTTHLVSVYQGTSTPSPTAAPTTGRPTPIVALCVDYPELVNDVYKGIISRITSKVQMDQATTPEKALELLGKTPRPPVILVADSHIGRNNKVLESVADCLYAGSTVILCGCFSTMISEGQFTRMFTRLGLPWRRGSYTRETTKLWPGPRSALAGLGRCKPFLICARPRSREEYGQAKV</sequence>
<evidence type="ECO:0000313" key="1">
    <source>
        <dbReference type="EMBL" id="KAL1843997.1"/>
    </source>
</evidence>
<comment type="caution">
    <text evidence="1">The sequence shown here is derived from an EMBL/GenBank/DDBJ whole genome shotgun (WGS) entry which is preliminary data.</text>
</comment>
<gene>
    <name evidence="1" type="ORF">VTJ49DRAFT_6401</name>
</gene>
<proteinExistence type="predicted"/>
<dbReference type="EMBL" id="JAZGSY010000006">
    <property type="protein sequence ID" value="KAL1843997.1"/>
    <property type="molecule type" value="Genomic_DNA"/>
</dbReference>
<dbReference type="Proteomes" id="UP001583172">
    <property type="component" value="Unassembled WGS sequence"/>
</dbReference>
<reference evidence="1 2" key="1">
    <citation type="journal article" date="2024" name="Commun. Biol.">
        <title>Comparative genomic analysis of thermophilic fungi reveals convergent evolutionary adaptations and gene losses.</title>
        <authorList>
            <person name="Steindorff A.S."/>
            <person name="Aguilar-Pontes M.V."/>
            <person name="Robinson A.J."/>
            <person name="Andreopoulos B."/>
            <person name="LaButti K."/>
            <person name="Kuo A."/>
            <person name="Mondo S."/>
            <person name="Riley R."/>
            <person name="Otillar R."/>
            <person name="Haridas S."/>
            <person name="Lipzen A."/>
            <person name="Grimwood J."/>
            <person name="Schmutz J."/>
            <person name="Clum A."/>
            <person name="Reid I.D."/>
            <person name="Moisan M.C."/>
            <person name="Butler G."/>
            <person name="Nguyen T.T.M."/>
            <person name="Dewar K."/>
            <person name="Conant G."/>
            <person name="Drula E."/>
            <person name="Henrissat B."/>
            <person name="Hansel C."/>
            <person name="Singer S."/>
            <person name="Hutchinson M.I."/>
            <person name="de Vries R.P."/>
            <person name="Natvig D.O."/>
            <person name="Powell A.J."/>
            <person name="Tsang A."/>
            <person name="Grigoriev I.V."/>
        </authorList>
    </citation>
    <scope>NUCLEOTIDE SEQUENCE [LARGE SCALE GENOMIC DNA]</scope>
    <source>
        <strain evidence="1 2">CBS 620.91</strain>
    </source>
</reference>
<organism evidence="1 2">
    <name type="scientific">Humicola insolens</name>
    <name type="common">Soft-rot fungus</name>
    <dbReference type="NCBI Taxonomy" id="85995"/>
    <lineage>
        <taxon>Eukaryota</taxon>
        <taxon>Fungi</taxon>
        <taxon>Dikarya</taxon>
        <taxon>Ascomycota</taxon>
        <taxon>Pezizomycotina</taxon>
        <taxon>Sordariomycetes</taxon>
        <taxon>Sordariomycetidae</taxon>
        <taxon>Sordariales</taxon>
        <taxon>Chaetomiaceae</taxon>
        <taxon>Mycothermus</taxon>
    </lineage>
</organism>